<name>A0A1P8WAF0_9PLAN</name>
<evidence type="ECO:0000313" key="2">
    <source>
        <dbReference type="EMBL" id="APZ91038.1"/>
    </source>
</evidence>
<feature type="compositionally biased region" description="Polar residues" evidence="1">
    <location>
        <begin position="1"/>
        <end position="20"/>
    </location>
</feature>
<dbReference type="EMBL" id="CP017641">
    <property type="protein sequence ID" value="APZ91038.1"/>
    <property type="molecule type" value="Genomic_DNA"/>
</dbReference>
<protein>
    <recommendedName>
        <fullName evidence="4">Transposase</fullName>
    </recommendedName>
</protein>
<dbReference type="AlphaFoldDB" id="A0A1P8WAF0"/>
<accession>A0A1P8WAF0</accession>
<keyword evidence="3" id="KW-1185">Reference proteome</keyword>
<dbReference type="KEGG" id="fmr:Fuma_00622"/>
<dbReference type="STRING" id="1891926.Fuma_00622"/>
<evidence type="ECO:0000256" key="1">
    <source>
        <dbReference type="SAM" id="MobiDB-lite"/>
    </source>
</evidence>
<proteinExistence type="predicted"/>
<dbReference type="Proteomes" id="UP000187735">
    <property type="component" value="Chromosome"/>
</dbReference>
<evidence type="ECO:0008006" key="4">
    <source>
        <dbReference type="Google" id="ProtNLM"/>
    </source>
</evidence>
<reference evidence="2 3" key="1">
    <citation type="journal article" date="2016" name="Front. Microbiol.">
        <title>Fuerstia marisgermanicae gen. nov., sp. nov., an Unusual Member of the Phylum Planctomycetes from the German Wadden Sea.</title>
        <authorList>
            <person name="Kohn T."/>
            <person name="Heuer A."/>
            <person name="Jogler M."/>
            <person name="Vollmers J."/>
            <person name="Boedeker C."/>
            <person name="Bunk B."/>
            <person name="Rast P."/>
            <person name="Borchert D."/>
            <person name="Glockner I."/>
            <person name="Freese H.M."/>
            <person name="Klenk H.P."/>
            <person name="Overmann J."/>
            <person name="Kaster A.K."/>
            <person name="Rohde M."/>
            <person name="Wiegand S."/>
            <person name="Jogler C."/>
        </authorList>
    </citation>
    <scope>NUCLEOTIDE SEQUENCE [LARGE SCALE GENOMIC DNA]</scope>
    <source>
        <strain evidence="2 3">NH11</strain>
    </source>
</reference>
<evidence type="ECO:0000313" key="3">
    <source>
        <dbReference type="Proteomes" id="UP000187735"/>
    </source>
</evidence>
<gene>
    <name evidence="2" type="ORF">Fuma_00622</name>
</gene>
<sequence length="70" mass="7838">MEVLQTDGTSIELQESSTRRGQLRGDNEPWGKSLRVRAFVGLFFATDHTLVKAAWLRAEIGYKGRCGQPT</sequence>
<organism evidence="2 3">
    <name type="scientific">Fuerstiella marisgermanici</name>
    <dbReference type="NCBI Taxonomy" id="1891926"/>
    <lineage>
        <taxon>Bacteria</taxon>
        <taxon>Pseudomonadati</taxon>
        <taxon>Planctomycetota</taxon>
        <taxon>Planctomycetia</taxon>
        <taxon>Planctomycetales</taxon>
        <taxon>Planctomycetaceae</taxon>
        <taxon>Fuerstiella</taxon>
    </lineage>
</organism>
<feature type="region of interest" description="Disordered" evidence="1">
    <location>
        <begin position="1"/>
        <end position="27"/>
    </location>
</feature>